<dbReference type="CDD" id="cd06550">
    <property type="entry name" value="TM_ABC_iron-siderophores_like"/>
    <property type="match status" value="1"/>
</dbReference>
<dbReference type="Gene3D" id="1.10.3470.10">
    <property type="entry name" value="ABC transporter involved in vitamin B12 uptake, BtuC"/>
    <property type="match status" value="1"/>
</dbReference>
<keyword evidence="7 8" id="KW-0472">Membrane</keyword>
<evidence type="ECO:0000256" key="3">
    <source>
        <dbReference type="ARBA" id="ARBA00022448"/>
    </source>
</evidence>
<accession>A0A378SKH8</accession>
<evidence type="ECO:0000256" key="7">
    <source>
        <dbReference type="ARBA" id="ARBA00023136"/>
    </source>
</evidence>
<dbReference type="Pfam" id="PF01032">
    <property type="entry name" value="FecCD"/>
    <property type="match status" value="1"/>
</dbReference>
<comment type="similarity">
    <text evidence="2">Belongs to the binding-protein-dependent transport system permease family. FecCD subfamily.</text>
</comment>
<reference evidence="9 10" key="1">
    <citation type="submission" date="2018-06" db="EMBL/GenBank/DDBJ databases">
        <authorList>
            <consortium name="Pathogen Informatics"/>
            <person name="Doyle S."/>
        </authorList>
    </citation>
    <scope>NUCLEOTIDE SEQUENCE [LARGE SCALE GENOMIC DNA]</scope>
    <source>
        <strain evidence="9 10">NCTC10742</strain>
    </source>
</reference>
<gene>
    <name evidence="9" type="ORF">NCTC10742_02431</name>
</gene>
<dbReference type="EMBL" id="UGQM01000001">
    <property type="protein sequence ID" value="STZ43210.1"/>
    <property type="molecule type" value="Genomic_DNA"/>
</dbReference>
<dbReference type="PANTHER" id="PTHR30472:SF67">
    <property type="entry name" value="PERMEASE OF ABC TRANSPORTER-RELATED"/>
    <property type="match status" value="1"/>
</dbReference>
<dbReference type="GO" id="GO:0005886">
    <property type="term" value="C:plasma membrane"/>
    <property type="evidence" value="ECO:0007669"/>
    <property type="project" value="UniProtKB-SubCell"/>
</dbReference>
<dbReference type="InterPro" id="IPR037294">
    <property type="entry name" value="ABC_BtuC-like"/>
</dbReference>
<evidence type="ECO:0000256" key="1">
    <source>
        <dbReference type="ARBA" id="ARBA00004651"/>
    </source>
</evidence>
<keyword evidence="5 8" id="KW-0812">Transmembrane</keyword>
<evidence type="ECO:0000313" key="10">
    <source>
        <dbReference type="Proteomes" id="UP000254291"/>
    </source>
</evidence>
<feature type="transmembrane region" description="Helical" evidence="8">
    <location>
        <begin position="12"/>
        <end position="37"/>
    </location>
</feature>
<keyword evidence="6 8" id="KW-1133">Transmembrane helix</keyword>
<name>A0A378SKH8_9MYCO</name>
<dbReference type="GO" id="GO:0033214">
    <property type="term" value="P:siderophore-iron import into cell"/>
    <property type="evidence" value="ECO:0007669"/>
    <property type="project" value="TreeGrafter"/>
</dbReference>
<organism evidence="9 10">
    <name type="scientific">Mycolicibacterium gilvum</name>
    <dbReference type="NCBI Taxonomy" id="1804"/>
    <lineage>
        <taxon>Bacteria</taxon>
        <taxon>Bacillati</taxon>
        <taxon>Actinomycetota</taxon>
        <taxon>Actinomycetes</taxon>
        <taxon>Mycobacteriales</taxon>
        <taxon>Mycobacteriaceae</taxon>
        <taxon>Mycolicibacterium</taxon>
    </lineage>
</organism>
<evidence type="ECO:0000256" key="2">
    <source>
        <dbReference type="ARBA" id="ARBA00007935"/>
    </source>
</evidence>
<evidence type="ECO:0000313" key="9">
    <source>
        <dbReference type="EMBL" id="STZ43210.1"/>
    </source>
</evidence>
<sequence>MTRAARASLPYPVLMLGLAATVLAAVVAGLAIGSIAIPPGDVARILAHQIVPNLVDPTWPAHFQTVITQVRGPRVVLGAVVGAGLAVVGMTLQALVRNPLADPYLLGVSSGASVGAVAVIVTGVSLVGALSTSAAAFAGALLACSLVYGLSRAGGRVTTTRLVLAGVAVAYVLSAVTSLMLITADGGDRARQVLTWLLGGLGSARWDNLWLPLAVVGAGLVVLMAHGRTLNVLLAGDEAAATLGVDTQRFRVRAFVLTSLVTGVLVAVSGPIGFVGLILPHAVRLLVGSDHRRALPAAALAGAGFLVLADIAARTWASPQEIPVGVLTALCGGPFFLWLLRRDARRADTGAAW</sequence>
<feature type="transmembrane region" description="Helical" evidence="8">
    <location>
        <begin position="130"/>
        <end position="150"/>
    </location>
</feature>
<feature type="transmembrane region" description="Helical" evidence="8">
    <location>
        <begin position="103"/>
        <end position="124"/>
    </location>
</feature>
<feature type="transmembrane region" description="Helical" evidence="8">
    <location>
        <begin position="162"/>
        <end position="184"/>
    </location>
</feature>
<evidence type="ECO:0000256" key="4">
    <source>
        <dbReference type="ARBA" id="ARBA00022475"/>
    </source>
</evidence>
<evidence type="ECO:0000256" key="8">
    <source>
        <dbReference type="SAM" id="Phobius"/>
    </source>
</evidence>
<proteinExistence type="inferred from homology"/>
<feature type="transmembrane region" description="Helical" evidence="8">
    <location>
        <begin position="75"/>
        <end position="96"/>
    </location>
</feature>
<keyword evidence="4" id="KW-1003">Cell membrane</keyword>
<dbReference type="InterPro" id="IPR000522">
    <property type="entry name" value="ABC_transptr_permease_BtuC"/>
</dbReference>
<dbReference type="Proteomes" id="UP000254291">
    <property type="component" value="Unassembled WGS sequence"/>
</dbReference>
<evidence type="ECO:0000256" key="6">
    <source>
        <dbReference type="ARBA" id="ARBA00022989"/>
    </source>
</evidence>
<dbReference type="AlphaFoldDB" id="A0A378SKH8"/>
<keyword evidence="3" id="KW-0813">Transport</keyword>
<comment type="subcellular location">
    <subcellularLocation>
        <location evidence="1">Cell membrane</location>
        <topology evidence="1">Multi-pass membrane protein</topology>
    </subcellularLocation>
</comment>
<dbReference type="FunFam" id="1.10.3470.10:FF:000001">
    <property type="entry name" value="Vitamin B12 ABC transporter permease BtuC"/>
    <property type="match status" value="1"/>
</dbReference>
<feature type="transmembrane region" description="Helical" evidence="8">
    <location>
        <begin position="322"/>
        <end position="340"/>
    </location>
</feature>
<dbReference type="PANTHER" id="PTHR30472">
    <property type="entry name" value="FERRIC ENTEROBACTIN TRANSPORT SYSTEM PERMEASE PROTEIN"/>
    <property type="match status" value="1"/>
</dbReference>
<evidence type="ECO:0000256" key="5">
    <source>
        <dbReference type="ARBA" id="ARBA00022692"/>
    </source>
</evidence>
<dbReference type="SUPFAM" id="SSF81345">
    <property type="entry name" value="ABC transporter involved in vitamin B12 uptake, BtuC"/>
    <property type="match status" value="1"/>
</dbReference>
<dbReference type="GO" id="GO:0022857">
    <property type="term" value="F:transmembrane transporter activity"/>
    <property type="evidence" value="ECO:0007669"/>
    <property type="project" value="InterPro"/>
</dbReference>
<feature type="transmembrane region" description="Helical" evidence="8">
    <location>
        <begin position="213"/>
        <end position="234"/>
    </location>
</feature>
<dbReference type="RefSeq" id="WP_115327284.1">
    <property type="nucleotide sequence ID" value="NZ_JACKST010000002.1"/>
</dbReference>
<feature type="transmembrane region" description="Helical" evidence="8">
    <location>
        <begin position="254"/>
        <end position="282"/>
    </location>
</feature>
<protein>
    <submittedName>
        <fullName evidence="9">Transport system permease</fullName>
    </submittedName>
</protein>